<gene>
    <name evidence="8" type="ORF">BCV69DRAFT_280414</name>
</gene>
<dbReference type="InterPro" id="IPR036509">
    <property type="entry name" value="Met_Sox_Rdtase_MsrA_sf"/>
</dbReference>
<dbReference type="OrthoDB" id="77405at2759"/>
<dbReference type="InterPro" id="IPR002569">
    <property type="entry name" value="Met_Sox_Rdtase_MsrA_dom"/>
</dbReference>
<evidence type="ECO:0000256" key="5">
    <source>
        <dbReference type="ARBA" id="ARBA00047806"/>
    </source>
</evidence>
<keyword evidence="3" id="KW-0560">Oxidoreductase</keyword>
<dbReference type="HAMAP" id="MF_01401">
    <property type="entry name" value="MsrA"/>
    <property type="match status" value="1"/>
</dbReference>
<evidence type="ECO:0000313" key="8">
    <source>
        <dbReference type="EMBL" id="PWN22806.1"/>
    </source>
</evidence>
<proteinExistence type="inferred from homology"/>
<dbReference type="NCBIfam" id="TIGR00401">
    <property type="entry name" value="msrA"/>
    <property type="match status" value="1"/>
</dbReference>
<comment type="catalytic activity">
    <reaction evidence="5">
        <text>L-methionyl-[protein] + [thioredoxin]-disulfide + H2O = L-methionyl-(S)-S-oxide-[protein] + [thioredoxin]-dithiol</text>
        <dbReference type="Rhea" id="RHEA:14217"/>
        <dbReference type="Rhea" id="RHEA-COMP:10698"/>
        <dbReference type="Rhea" id="RHEA-COMP:10700"/>
        <dbReference type="Rhea" id="RHEA-COMP:12313"/>
        <dbReference type="Rhea" id="RHEA-COMP:12315"/>
        <dbReference type="ChEBI" id="CHEBI:15377"/>
        <dbReference type="ChEBI" id="CHEBI:16044"/>
        <dbReference type="ChEBI" id="CHEBI:29950"/>
        <dbReference type="ChEBI" id="CHEBI:44120"/>
        <dbReference type="ChEBI" id="CHEBI:50058"/>
        <dbReference type="EC" id="1.8.4.11"/>
    </reaction>
</comment>
<evidence type="ECO:0000256" key="4">
    <source>
        <dbReference type="ARBA" id="ARBA00030643"/>
    </source>
</evidence>
<dbReference type="Pfam" id="PF01625">
    <property type="entry name" value="PMSR"/>
    <property type="match status" value="1"/>
</dbReference>
<dbReference type="EC" id="1.8.4.11" evidence="2"/>
<name>A0A316UC89_9BASI</name>
<comment type="similarity">
    <text evidence="1">Belongs to the MsrA Met sulfoxide reductase family.</text>
</comment>
<dbReference type="PANTHER" id="PTHR43774:SF1">
    <property type="entry name" value="PEPTIDE METHIONINE SULFOXIDE REDUCTASE MSRA 2"/>
    <property type="match status" value="1"/>
</dbReference>
<dbReference type="FunFam" id="3.30.1060.10:FF:000006">
    <property type="entry name" value="Peptide methionine sulfoxide reductase"/>
    <property type="match status" value="1"/>
</dbReference>
<dbReference type="Gene3D" id="3.30.1060.10">
    <property type="entry name" value="Peptide methionine sulphoxide reductase MsrA"/>
    <property type="match status" value="1"/>
</dbReference>
<dbReference type="GeneID" id="37013340"/>
<dbReference type="AlphaFoldDB" id="A0A316UC89"/>
<comment type="catalytic activity">
    <reaction evidence="6">
        <text>[thioredoxin]-disulfide + L-methionine + H2O = L-methionine (S)-S-oxide + [thioredoxin]-dithiol</text>
        <dbReference type="Rhea" id="RHEA:19993"/>
        <dbReference type="Rhea" id="RHEA-COMP:10698"/>
        <dbReference type="Rhea" id="RHEA-COMP:10700"/>
        <dbReference type="ChEBI" id="CHEBI:15377"/>
        <dbReference type="ChEBI" id="CHEBI:29950"/>
        <dbReference type="ChEBI" id="CHEBI:50058"/>
        <dbReference type="ChEBI" id="CHEBI:57844"/>
        <dbReference type="ChEBI" id="CHEBI:58772"/>
        <dbReference type="EC" id="1.8.4.11"/>
    </reaction>
</comment>
<evidence type="ECO:0000259" key="7">
    <source>
        <dbReference type="Pfam" id="PF01625"/>
    </source>
</evidence>
<dbReference type="GO" id="GO:0034599">
    <property type="term" value="P:cellular response to oxidative stress"/>
    <property type="evidence" value="ECO:0007669"/>
    <property type="project" value="UniProtKB-ARBA"/>
</dbReference>
<organism evidence="8 9">
    <name type="scientific">Pseudomicrostroma glucosiphilum</name>
    <dbReference type="NCBI Taxonomy" id="1684307"/>
    <lineage>
        <taxon>Eukaryota</taxon>
        <taxon>Fungi</taxon>
        <taxon>Dikarya</taxon>
        <taxon>Basidiomycota</taxon>
        <taxon>Ustilaginomycotina</taxon>
        <taxon>Exobasidiomycetes</taxon>
        <taxon>Microstromatales</taxon>
        <taxon>Microstromatales incertae sedis</taxon>
        <taxon>Pseudomicrostroma</taxon>
    </lineage>
</organism>
<feature type="domain" description="Peptide methionine sulphoxide reductase MsrA" evidence="7">
    <location>
        <begin position="52"/>
        <end position="211"/>
    </location>
</feature>
<dbReference type="Proteomes" id="UP000245942">
    <property type="component" value="Unassembled WGS sequence"/>
</dbReference>
<dbReference type="PANTHER" id="PTHR43774">
    <property type="entry name" value="PEPTIDE METHIONINE SULFOXIDE REDUCTASE"/>
    <property type="match status" value="1"/>
</dbReference>
<protein>
    <recommendedName>
        <fullName evidence="2">peptide-methionine (S)-S-oxide reductase</fullName>
        <ecNumber evidence="2">1.8.4.11</ecNumber>
    </recommendedName>
    <alternativeName>
        <fullName evidence="4">Peptide-methionine (S)-S-oxide reductase</fullName>
    </alternativeName>
</protein>
<keyword evidence="9" id="KW-1185">Reference proteome</keyword>
<evidence type="ECO:0000256" key="3">
    <source>
        <dbReference type="ARBA" id="ARBA00023002"/>
    </source>
</evidence>
<dbReference type="GO" id="GO:0008113">
    <property type="term" value="F:peptide-methionine (S)-S-oxide reductase activity"/>
    <property type="evidence" value="ECO:0007669"/>
    <property type="project" value="UniProtKB-EC"/>
</dbReference>
<reference evidence="8 9" key="1">
    <citation type="journal article" date="2018" name="Mol. Biol. Evol.">
        <title>Broad Genomic Sampling Reveals a Smut Pathogenic Ancestry of the Fungal Clade Ustilaginomycotina.</title>
        <authorList>
            <person name="Kijpornyongpan T."/>
            <person name="Mondo S.J."/>
            <person name="Barry K."/>
            <person name="Sandor L."/>
            <person name="Lee J."/>
            <person name="Lipzen A."/>
            <person name="Pangilinan J."/>
            <person name="LaButti K."/>
            <person name="Hainaut M."/>
            <person name="Henrissat B."/>
            <person name="Grigoriev I.V."/>
            <person name="Spatafora J.W."/>
            <person name="Aime M.C."/>
        </authorList>
    </citation>
    <scope>NUCLEOTIDE SEQUENCE [LARGE SCALE GENOMIC DNA]</scope>
    <source>
        <strain evidence="8 9">MCA 4718</strain>
    </source>
</reference>
<evidence type="ECO:0000256" key="1">
    <source>
        <dbReference type="ARBA" id="ARBA00005591"/>
    </source>
</evidence>
<evidence type="ECO:0000256" key="6">
    <source>
        <dbReference type="ARBA" id="ARBA00048782"/>
    </source>
</evidence>
<sequence>MFSRLFSAFKPAAPTVLLGPATQPTTTTALNAQQSIRTMATNGSAGKEDFGTFALGCFWGSEHMYRKYYTGKGLLDAKVGYIGGKDSSKNPSYQEVCSGRTGHAEAVLVKFDPSQVTYAELVEFFYRIHDPTTKDRQGADRGTQYRSAIFPHNPEQVSVAKKVTEEVQEKHFTPSGKKIVTTIEERPVGAFFEGEDYHQRYLEMNPSGYECPNHRLWW</sequence>
<dbReference type="RefSeq" id="XP_025349966.1">
    <property type="nucleotide sequence ID" value="XM_025491606.1"/>
</dbReference>
<evidence type="ECO:0000313" key="9">
    <source>
        <dbReference type="Proteomes" id="UP000245942"/>
    </source>
</evidence>
<dbReference type="STRING" id="1684307.A0A316UC89"/>
<dbReference type="SUPFAM" id="SSF55068">
    <property type="entry name" value="Peptide methionine sulfoxide reductase"/>
    <property type="match status" value="1"/>
</dbReference>
<accession>A0A316UC89</accession>
<dbReference type="EMBL" id="KZ819322">
    <property type="protein sequence ID" value="PWN22806.1"/>
    <property type="molecule type" value="Genomic_DNA"/>
</dbReference>
<evidence type="ECO:0000256" key="2">
    <source>
        <dbReference type="ARBA" id="ARBA00012502"/>
    </source>
</evidence>